<name>A0A0D1BWZ5_CLOBO</name>
<protein>
    <submittedName>
        <fullName evidence="9">Permease</fullName>
    </submittedName>
</protein>
<feature type="transmembrane region" description="Helical" evidence="8">
    <location>
        <begin position="211"/>
        <end position="239"/>
    </location>
</feature>
<dbReference type="HOGENOM" id="CLU_031275_8_1_9"/>
<dbReference type="AlphaFoldDB" id="A0A0D1BWZ5"/>
<feature type="transmembrane region" description="Helical" evidence="8">
    <location>
        <begin position="301"/>
        <end position="334"/>
    </location>
</feature>
<reference evidence="9 10" key="1">
    <citation type="submission" date="2014-06" db="EMBL/GenBank/DDBJ databases">
        <title>Genome characterization of distinct group I Clostridium botulinum lineages.</title>
        <authorList>
            <person name="Giordani F."/>
            <person name="Anselmo A."/>
            <person name="Fillo S."/>
            <person name="Palozzi A.M."/>
            <person name="Fortunato A."/>
            <person name="Gentile B."/>
            <person name="Ciammaruconi A."/>
            <person name="Anniballi F."/>
            <person name="De Medici D."/>
            <person name="Lista F."/>
        </authorList>
    </citation>
    <scope>NUCLEOTIDE SEQUENCE [LARGE SCALE GENOMIC DNA]</scope>
    <source>
        <strain evidence="9 10">B2 450</strain>
    </source>
</reference>
<dbReference type="RefSeq" id="WP_042384622.1">
    <property type="nucleotide sequence ID" value="NZ_JXSU01000007.1"/>
</dbReference>
<feature type="transmembrane region" description="Helical" evidence="8">
    <location>
        <begin position="12"/>
        <end position="31"/>
    </location>
</feature>
<evidence type="ECO:0000313" key="10">
    <source>
        <dbReference type="Proteomes" id="UP000032250"/>
    </source>
</evidence>
<evidence type="ECO:0000256" key="8">
    <source>
        <dbReference type="SAM" id="Phobius"/>
    </source>
</evidence>
<feature type="transmembrane region" description="Helical" evidence="8">
    <location>
        <begin position="270"/>
        <end position="289"/>
    </location>
</feature>
<feature type="transmembrane region" description="Helical" evidence="8">
    <location>
        <begin position="245"/>
        <end position="263"/>
    </location>
</feature>
<evidence type="ECO:0000256" key="4">
    <source>
        <dbReference type="ARBA" id="ARBA00022475"/>
    </source>
</evidence>
<comment type="subcellular location">
    <subcellularLocation>
        <location evidence="1">Cell membrane</location>
        <topology evidence="1">Multi-pass membrane protein</topology>
    </subcellularLocation>
</comment>
<accession>A0A0D1BWZ5</accession>
<gene>
    <name evidence="9" type="ORF">N495_12620</name>
</gene>
<dbReference type="Pfam" id="PF01594">
    <property type="entry name" value="AI-2E_transport"/>
    <property type="match status" value="1"/>
</dbReference>
<dbReference type="PATRIC" id="fig|1379739.3.peg.2908"/>
<keyword evidence="3" id="KW-0813">Transport</keyword>
<keyword evidence="5 8" id="KW-0812">Transmembrane</keyword>
<dbReference type="GO" id="GO:0005886">
    <property type="term" value="C:plasma membrane"/>
    <property type="evidence" value="ECO:0007669"/>
    <property type="project" value="UniProtKB-SubCell"/>
</dbReference>
<evidence type="ECO:0000256" key="5">
    <source>
        <dbReference type="ARBA" id="ARBA00022692"/>
    </source>
</evidence>
<dbReference type="PANTHER" id="PTHR21716:SF53">
    <property type="entry name" value="PERMEASE PERM-RELATED"/>
    <property type="match status" value="1"/>
</dbReference>
<evidence type="ECO:0000256" key="3">
    <source>
        <dbReference type="ARBA" id="ARBA00022448"/>
    </source>
</evidence>
<comment type="similarity">
    <text evidence="2">Belongs to the autoinducer-2 exporter (AI-2E) (TC 2.A.86) family.</text>
</comment>
<dbReference type="PANTHER" id="PTHR21716">
    <property type="entry name" value="TRANSMEMBRANE PROTEIN"/>
    <property type="match status" value="1"/>
</dbReference>
<evidence type="ECO:0000256" key="7">
    <source>
        <dbReference type="ARBA" id="ARBA00023136"/>
    </source>
</evidence>
<evidence type="ECO:0000256" key="6">
    <source>
        <dbReference type="ARBA" id="ARBA00022989"/>
    </source>
</evidence>
<proteinExistence type="inferred from homology"/>
<dbReference type="GO" id="GO:0055085">
    <property type="term" value="P:transmembrane transport"/>
    <property type="evidence" value="ECO:0007669"/>
    <property type="project" value="TreeGrafter"/>
</dbReference>
<evidence type="ECO:0000256" key="2">
    <source>
        <dbReference type="ARBA" id="ARBA00009773"/>
    </source>
</evidence>
<feature type="transmembrane region" description="Helical" evidence="8">
    <location>
        <begin position="68"/>
        <end position="90"/>
    </location>
</feature>
<keyword evidence="4" id="KW-1003">Cell membrane</keyword>
<dbReference type="OrthoDB" id="9793390at2"/>
<organism evidence="9 10">
    <name type="scientific">Clostridium botulinum B2 450</name>
    <dbReference type="NCBI Taxonomy" id="1379739"/>
    <lineage>
        <taxon>Bacteria</taxon>
        <taxon>Bacillati</taxon>
        <taxon>Bacillota</taxon>
        <taxon>Clostridia</taxon>
        <taxon>Eubacteriales</taxon>
        <taxon>Clostridiaceae</taxon>
        <taxon>Clostridium</taxon>
    </lineage>
</organism>
<keyword evidence="6 8" id="KW-1133">Transmembrane helix</keyword>
<feature type="transmembrane region" description="Helical" evidence="8">
    <location>
        <begin position="37"/>
        <end position="56"/>
    </location>
</feature>
<sequence>MRKYYKNLYCKLLFFILVLLIFFIILIKNTIVRDILSLFFISFVIYYILKPIHTFLKHKGVNEKFSALLLVVTLIMIIGIFIISIIPAIIKEGYNITSSVGYIQKYIDYIYNKINLLNNNKILGGILNKINVKIESYTVSIGENILNKFVGFGENILDYAVIPIIVYYFLAAGNKIIQKFFMIFPVKVRGIVKNVFEDIDKILARYIISQIILCLIITILTFLVLVGLGIKLPILLSLINGFFNIIPYFGPVIGSLPAILIAFTKSPKTALWALILLYAIQQIEGDILSPKITGDSVDMHPLTVILLLLIGGKIYGFLGMVLAIPIGVIMKIIYEDLNYYLF</sequence>
<keyword evidence="7 8" id="KW-0472">Membrane</keyword>
<feature type="transmembrane region" description="Helical" evidence="8">
    <location>
        <begin position="156"/>
        <end position="177"/>
    </location>
</feature>
<evidence type="ECO:0000256" key="1">
    <source>
        <dbReference type="ARBA" id="ARBA00004651"/>
    </source>
</evidence>
<comment type="caution">
    <text evidence="9">The sequence shown here is derived from an EMBL/GenBank/DDBJ whole genome shotgun (WGS) entry which is preliminary data.</text>
</comment>
<dbReference type="Proteomes" id="UP000032250">
    <property type="component" value="Unassembled WGS sequence"/>
</dbReference>
<evidence type="ECO:0000313" key="9">
    <source>
        <dbReference type="EMBL" id="KIS24377.1"/>
    </source>
</evidence>
<dbReference type="InterPro" id="IPR002549">
    <property type="entry name" value="AI-2E-like"/>
</dbReference>
<dbReference type="EMBL" id="JXSU01000007">
    <property type="protein sequence ID" value="KIS24377.1"/>
    <property type="molecule type" value="Genomic_DNA"/>
</dbReference>